<comment type="caution">
    <text evidence="3">The sequence shown here is derived from an EMBL/GenBank/DDBJ whole genome shotgun (WGS) entry which is preliminary data.</text>
</comment>
<name>A0ABS5S5F6_9FLAO</name>
<dbReference type="EMBL" id="JAHCTB010000004">
    <property type="protein sequence ID" value="MBT0608453.1"/>
    <property type="molecule type" value="Genomic_DNA"/>
</dbReference>
<dbReference type="Gene3D" id="3.90.550.10">
    <property type="entry name" value="Spore Coat Polysaccharide Biosynthesis Protein SpsA, Chain A"/>
    <property type="match status" value="1"/>
</dbReference>
<dbReference type="SUPFAM" id="SSF53448">
    <property type="entry name" value="Nucleotide-diphospho-sugar transferases"/>
    <property type="match status" value="1"/>
</dbReference>
<feature type="transmembrane region" description="Helical" evidence="1">
    <location>
        <begin position="214"/>
        <end position="231"/>
    </location>
</feature>
<feature type="transmembrane region" description="Helical" evidence="1">
    <location>
        <begin position="251"/>
        <end position="271"/>
    </location>
</feature>
<evidence type="ECO:0000256" key="1">
    <source>
        <dbReference type="SAM" id="Phobius"/>
    </source>
</evidence>
<dbReference type="InterPro" id="IPR029044">
    <property type="entry name" value="Nucleotide-diphossugar_trans"/>
</dbReference>
<reference evidence="3 4" key="1">
    <citation type="submission" date="2021-05" db="EMBL/GenBank/DDBJ databases">
        <title>Aequorivita echinoideorum JCM 30378 genome.</title>
        <authorList>
            <person name="Zhang H."/>
            <person name="Li C."/>
        </authorList>
    </citation>
    <scope>NUCLEOTIDE SEQUENCE [LARGE SCALE GENOMIC DNA]</scope>
    <source>
        <strain evidence="3 4">JCM30378</strain>
    </source>
</reference>
<dbReference type="RefSeq" id="WP_214113324.1">
    <property type="nucleotide sequence ID" value="NZ_JAHCTB010000004.1"/>
</dbReference>
<dbReference type="EC" id="2.4.-.-" evidence="3"/>
<keyword evidence="3" id="KW-0808">Transferase</keyword>
<dbReference type="GO" id="GO:0016757">
    <property type="term" value="F:glycosyltransferase activity"/>
    <property type="evidence" value="ECO:0007669"/>
    <property type="project" value="UniProtKB-KW"/>
</dbReference>
<organism evidence="3 4">
    <name type="scientific">Aequorivita echinoideorum</name>
    <dbReference type="NCBI Taxonomy" id="1549647"/>
    <lineage>
        <taxon>Bacteria</taxon>
        <taxon>Pseudomonadati</taxon>
        <taxon>Bacteroidota</taxon>
        <taxon>Flavobacteriia</taxon>
        <taxon>Flavobacteriales</taxon>
        <taxon>Flavobacteriaceae</taxon>
        <taxon>Aequorivita</taxon>
    </lineage>
</organism>
<evidence type="ECO:0000313" key="3">
    <source>
        <dbReference type="EMBL" id="MBT0608453.1"/>
    </source>
</evidence>
<accession>A0ABS5S5F6</accession>
<gene>
    <name evidence="3" type="ORF">KIV10_09685</name>
</gene>
<keyword evidence="1" id="KW-0812">Transmembrane</keyword>
<sequence length="294" mass="33701">MDTSICIVSKNRKDDLDKTLSILKDITDISEILVFLDGCTDNSSSLKIKYPQVKWYGSEKSIGASPARKHIYAEATGELLFGFDDDAHPLNNNFVELAKRIFSERSSVAVLAFEEIKGIFENDALALEKHSANEEFLCNSFVGCGFVIRKDAYHKTGGFPDWMDIYGEEGAVSIELLDSGYDILYTSQISVNHRVDRSIRKSNRMNVFRFERQLCNMGMYFIIYYPITLLPKKLLKLFFHNFFKYGIIDSYFFWAYLKGTFTLLSKLPLAIKHRKKVSSKTIAKINKLPHPKYG</sequence>
<keyword evidence="1" id="KW-1133">Transmembrane helix</keyword>
<evidence type="ECO:0000313" key="4">
    <source>
        <dbReference type="Proteomes" id="UP001297092"/>
    </source>
</evidence>
<protein>
    <submittedName>
        <fullName evidence="3">Glycosyltransferase</fullName>
        <ecNumber evidence="3">2.4.-.-</ecNumber>
    </submittedName>
</protein>
<dbReference type="Proteomes" id="UP001297092">
    <property type="component" value="Unassembled WGS sequence"/>
</dbReference>
<dbReference type="InterPro" id="IPR001173">
    <property type="entry name" value="Glyco_trans_2-like"/>
</dbReference>
<evidence type="ECO:0000259" key="2">
    <source>
        <dbReference type="Pfam" id="PF00535"/>
    </source>
</evidence>
<keyword evidence="4" id="KW-1185">Reference proteome</keyword>
<keyword evidence="3" id="KW-0328">Glycosyltransferase</keyword>
<feature type="domain" description="Glycosyltransferase 2-like" evidence="2">
    <location>
        <begin position="4"/>
        <end position="127"/>
    </location>
</feature>
<dbReference type="Pfam" id="PF00535">
    <property type="entry name" value="Glycos_transf_2"/>
    <property type="match status" value="1"/>
</dbReference>
<proteinExistence type="predicted"/>
<keyword evidence="1" id="KW-0472">Membrane</keyword>